<dbReference type="GO" id="GO:0006457">
    <property type="term" value="P:protein folding"/>
    <property type="evidence" value="ECO:0007669"/>
    <property type="project" value="TreeGrafter"/>
</dbReference>
<dbReference type="PANTHER" id="PTHR12356">
    <property type="entry name" value="NUCLEAR MOVEMENT PROTEIN NUDC"/>
    <property type="match status" value="1"/>
</dbReference>
<dbReference type="InterPro" id="IPR008978">
    <property type="entry name" value="HSP20-like_chaperone"/>
</dbReference>
<dbReference type="CDD" id="cd06467">
    <property type="entry name" value="p23_NUDC_like"/>
    <property type="match status" value="1"/>
</dbReference>
<dbReference type="InterPro" id="IPR037898">
    <property type="entry name" value="NudC_fam"/>
</dbReference>
<dbReference type="GO" id="GO:0005737">
    <property type="term" value="C:cytoplasm"/>
    <property type="evidence" value="ECO:0007669"/>
    <property type="project" value="UniProtKB-SubCell"/>
</dbReference>
<evidence type="ECO:0000259" key="4">
    <source>
        <dbReference type="PROSITE" id="PS51203"/>
    </source>
</evidence>
<reference evidence="5 6" key="1">
    <citation type="journal article" date="2014" name="Mol. Plant">
        <title>Chromosome Scale Genome Assembly and Transcriptome Profiling of Nannochloropsis gaditana in Nitrogen Depletion.</title>
        <authorList>
            <person name="Corteggiani Carpinelli E."/>
            <person name="Telatin A."/>
            <person name="Vitulo N."/>
            <person name="Forcato C."/>
            <person name="D'Angelo M."/>
            <person name="Schiavon R."/>
            <person name="Vezzi A."/>
            <person name="Giacometti G.M."/>
            <person name="Morosinotto T."/>
            <person name="Valle G."/>
        </authorList>
    </citation>
    <scope>NUCLEOTIDE SEQUENCE [LARGE SCALE GENOMIC DNA]</scope>
    <source>
        <strain evidence="5 6">B-31</strain>
    </source>
</reference>
<dbReference type="OrthoDB" id="10328467at2759"/>
<dbReference type="EMBL" id="AZIL01000425">
    <property type="protein sequence ID" value="EWM27682.1"/>
    <property type="molecule type" value="Genomic_DNA"/>
</dbReference>
<evidence type="ECO:0000313" key="6">
    <source>
        <dbReference type="Proteomes" id="UP000019335"/>
    </source>
</evidence>
<name>W7TNP5_9STRA</name>
<evidence type="ECO:0000313" key="5">
    <source>
        <dbReference type="EMBL" id="EWM27682.1"/>
    </source>
</evidence>
<gene>
    <name evidence="5" type="ORF">Naga_100104g21</name>
</gene>
<comment type="subcellular location">
    <subcellularLocation>
        <location evidence="1">Cytoplasm</location>
    </subcellularLocation>
</comment>
<feature type="domain" description="CS" evidence="4">
    <location>
        <begin position="78"/>
        <end position="175"/>
    </location>
</feature>
<sequence>MPLLIALSEVIGMPKPILRLPKSRCLSLSVWISFVFCAGVCQGWFLCCRARPPYLMLQRTRGNVHCLQGGGGPGGVGRVAGKYSWTENEWEVEVTVPVPARTRKEDVLFKAAATSVKLGLVNSTELLLGGKLMGRIALDGTYWSLEGEGNARAVKLLLEKKLGALENNMDWRRVLSEEAATEVEYQEAEKFDTQAYIHQMLGPGGVNMSLVDREMFGGLAGGVMANVSQEALREYVEGKVLDDATGMASQGGRSGGGGEQHEEPKRSNGS</sequence>
<dbReference type="Pfam" id="PF04969">
    <property type="entry name" value="CS"/>
    <property type="match status" value="1"/>
</dbReference>
<dbReference type="InterPro" id="IPR007052">
    <property type="entry name" value="CS_dom"/>
</dbReference>
<dbReference type="Gene3D" id="2.60.40.790">
    <property type="match status" value="1"/>
</dbReference>
<dbReference type="AlphaFoldDB" id="W7TNP5"/>
<evidence type="ECO:0000256" key="3">
    <source>
        <dbReference type="SAM" id="MobiDB-lite"/>
    </source>
</evidence>
<protein>
    <submittedName>
        <fullName evidence="5">CS-like domain protein</fullName>
    </submittedName>
</protein>
<accession>W7TNP5</accession>
<dbReference type="PANTHER" id="PTHR12356:SF3">
    <property type="entry name" value="NUCLEAR MIGRATION PROTEIN NUDC"/>
    <property type="match status" value="1"/>
</dbReference>
<evidence type="ECO:0000256" key="1">
    <source>
        <dbReference type="ARBA" id="ARBA00004496"/>
    </source>
</evidence>
<organism evidence="5 6">
    <name type="scientific">Nannochloropsis gaditana</name>
    <dbReference type="NCBI Taxonomy" id="72520"/>
    <lineage>
        <taxon>Eukaryota</taxon>
        <taxon>Sar</taxon>
        <taxon>Stramenopiles</taxon>
        <taxon>Ochrophyta</taxon>
        <taxon>Eustigmatophyceae</taxon>
        <taxon>Eustigmatales</taxon>
        <taxon>Monodopsidaceae</taxon>
        <taxon>Nannochloropsis</taxon>
    </lineage>
</organism>
<dbReference type="SUPFAM" id="SSF49764">
    <property type="entry name" value="HSP20-like chaperones"/>
    <property type="match status" value="1"/>
</dbReference>
<proteinExistence type="predicted"/>
<dbReference type="GO" id="GO:0051082">
    <property type="term" value="F:unfolded protein binding"/>
    <property type="evidence" value="ECO:0007669"/>
    <property type="project" value="TreeGrafter"/>
</dbReference>
<keyword evidence="2" id="KW-0963">Cytoplasm</keyword>
<dbReference type="Proteomes" id="UP000019335">
    <property type="component" value="Chromosome 6"/>
</dbReference>
<evidence type="ECO:0000256" key="2">
    <source>
        <dbReference type="ARBA" id="ARBA00022490"/>
    </source>
</evidence>
<feature type="region of interest" description="Disordered" evidence="3">
    <location>
        <begin position="245"/>
        <end position="270"/>
    </location>
</feature>
<comment type="caution">
    <text evidence="5">The sequence shown here is derived from an EMBL/GenBank/DDBJ whole genome shotgun (WGS) entry which is preliminary data.</text>
</comment>
<feature type="compositionally biased region" description="Basic and acidic residues" evidence="3">
    <location>
        <begin position="259"/>
        <end position="270"/>
    </location>
</feature>
<dbReference type="PROSITE" id="PS51203">
    <property type="entry name" value="CS"/>
    <property type="match status" value="1"/>
</dbReference>
<keyword evidence="6" id="KW-1185">Reference proteome</keyword>